<dbReference type="Proteomes" id="UP000177232">
    <property type="component" value="Unassembled WGS sequence"/>
</dbReference>
<dbReference type="STRING" id="1798496.A3C94_02585"/>
<name>A0A1F6DSP0_9BACT</name>
<dbReference type="Gene3D" id="2.70.70.10">
    <property type="entry name" value="Glucose Permease (Domain IIA)"/>
    <property type="match status" value="1"/>
</dbReference>
<gene>
    <name evidence="4" type="ORF">A3C94_02585</name>
</gene>
<sequence>MSRVLFVFLPSASCLLLSLFLLPTIAYAQSAAEIQTQIEANNKQITTLQAEIVAFQKELDALGAKKNTLQSTISSLTLSQKQLASQIKVTESKITSANLQIKQLSFSIDDKEASIVADQDAISKSLRQIAEREQMPLVATLISSNSLSEAWQLTDEALQFNRALKRDISDLRVVRTELATNRDEVTAAKAKLVALQRDLAIQKKSVEVSKAAQQKLLADTKNQESTYQKLVAQKRAEQAEFEAQLFEYESQLRQALDPSSIPLARAGILAPPLAQLSITQNFGRTVDSVRLYKSGTHGGVDYRARIGTPVKAALSGIVVDTESVRIKNGCQYGKWVLLKHANGLSTIYGHLSFVYMRPGDTVATGQVVGLSGDTGFAEGPHLHFGVYATAGVRIVDASALGSVNCAGIKTVAANPAAYLNPLSYL</sequence>
<feature type="domain" description="M23ase beta-sheet core" evidence="3">
    <location>
        <begin position="296"/>
        <end position="388"/>
    </location>
</feature>
<proteinExistence type="predicted"/>
<dbReference type="CDD" id="cd12797">
    <property type="entry name" value="M23_peptidase"/>
    <property type="match status" value="1"/>
</dbReference>
<feature type="chain" id="PRO_5009523968" description="M23ase beta-sheet core domain-containing protein" evidence="2">
    <location>
        <begin position="29"/>
        <end position="425"/>
    </location>
</feature>
<reference evidence="4 5" key="1">
    <citation type="journal article" date="2016" name="Nat. Commun.">
        <title>Thousands of microbial genomes shed light on interconnected biogeochemical processes in an aquifer system.</title>
        <authorList>
            <person name="Anantharaman K."/>
            <person name="Brown C.T."/>
            <person name="Hug L.A."/>
            <person name="Sharon I."/>
            <person name="Castelle C.J."/>
            <person name="Probst A.J."/>
            <person name="Thomas B.C."/>
            <person name="Singh A."/>
            <person name="Wilkins M.J."/>
            <person name="Karaoz U."/>
            <person name="Brodie E.L."/>
            <person name="Williams K.H."/>
            <person name="Hubbard S.S."/>
            <person name="Banfield J.F."/>
        </authorList>
    </citation>
    <scope>NUCLEOTIDE SEQUENCE [LARGE SCALE GENOMIC DNA]</scope>
</reference>
<dbReference type="Pfam" id="PF01551">
    <property type="entry name" value="Peptidase_M23"/>
    <property type="match status" value="1"/>
</dbReference>
<dbReference type="Gene3D" id="6.10.250.3150">
    <property type="match status" value="1"/>
</dbReference>
<dbReference type="SUPFAM" id="SSF51261">
    <property type="entry name" value="Duplicated hybrid motif"/>
    <property type="match status" value="1"/>
</dbReference>
<organism evidence="4 5">
    <name type="scientific">Candidatus Kaiserbacteria bacterium RIFCSPHIGHO2_02_FULL_55_17</name>
    <dbReference type="NCBI Taxonomy" id="1798496"/>
    <lineage>
        <taxon>Bacteria</taxon>
        <taxon>Candidatus Kaiseribacteriota</taxon>
    </lineage>
</organism>
<dbReference type="AlphaFoldDB" id="A0A1F6DSP0"/>
<dbReference type="InterPro" id="IPR011055">
    <property type="entry name" value="Dup_hybrid_motif"/>
</dbReference>
<keyword evidence="1" id="KW-0175">Coiled coil</keyword>
<evidence type="ECO:0000256" key="1">
    <source>
        <dbReference type="SAM" id="Coils"/>
    </source>
</evidence>
<evidence type="ECO:0000259" key="3">
    <source>
        <dbReference type="Pfam" id="PF01551"/>
    </source>
</evidence>
<evidence type="ECO:0000256" key="2">
    <source>
        <dbReference type="SAM" id="SignalP"/>
    </source>
</evidence>
<evidence type="ECO:0000313" key="4">
    <source>
        <dbReference type="EMBL" id="OGG64052.1"/>
    </source>
</evidence>
<accession>A0A1F6DSP0</accession>
<keyword evidence="2" id="KW-0732">Signal</keyword>
<evidence type="ECO:0000313" key="5">
    <source>
        <dbReference type="Proteomes" id="UP000177232"/>
    </source>
</evidence>
<feature type="coiled-coil region" evidence="1">
    <location>
        <begin position="31"/>
        <end position="65"/>
    </location>
</feature>
<dbReference type="PANTHER" id="PTHR21666:SF270">
    <property type="entry name" value="MUREIN HYDROLASE ACTIVATOR ENVC"/>
    <property type="match status" value="1"/>
</dbReference>
<dbReference type="InterPro" id="IPR050570">
    <property type="entry name" value="Cell_wall_metabolism_enzyme"/>
</dbReference>
<dbReference type="InterPro" id="IPR016047">
    <property type="entry name" value="M23ase_b-sheet_dom"/>
</dbReference>
<comment type="caution">
    <text evidence="4">The sequence shown here is derived from an EMBL/GenBank/DDBJ whole genome shotgun (WGS) entry which is preliminary data.</text>
</comment>
<protein>
    <recommendedName>
        <fullName evidence="3">M23ase beta-sheet core domain-containing protein</fullName>
    </recommendedName>
</protein>
<feature type="signal peptide" evidence="2">
    <location>
        <begin position="1"/>
        <end position="28"/>
    </location>
</feature>
<dbReference type="EMBL" id="MFLJ01000036">
    <property type="protein sequence ID" value="OGG64052.1"/>
    <property type="molecule type" value="Genomic_DNA"/>
</dbReference>
<dbReference type="GO" id="GO:0004222">
    <property type="term" value="F:metalloendopeptidase activity"/>
    <property type="evidence" value="ECO:0007669"/>
    <property type="project" value="TreeGrafter"/>
</dbReference>
<dbReference type="PANTHER" id="PTHR21666">
    <property type="entry name" value="PEPTIDASE-RELATED"/>
    <property type="match status" value="1"/>
</dbReference>